<name>A0A151NCG4_ALLMI</name>
<dbReference type="PROSITE" id="PS50011">
    <property type="entry name" value="PROTEIN_KINASE_DOM"/>
    <property type="match status" value="1"/>
</dbReference>
<evidence type="ECO:0000256" key="2">
    <source>
        <dbReference type="SAM" id="MobiDB-lite"/>
    </source>
</evidence>
<keyword evidence="1" id="KW-0547">Nucleotide-binding</keyword>
<evidence type="ECO:0000313" key="5">
    <source>
        <dbReference type="Proteomes" id="UP000050525"/>
    </source>
</evidence>
<keyword evidence="5" id="KW-1185">Reference proteome</keyword>
<organism evidence="4 5">
    <name type="scientific">Alligator mississippiensis</name>
    <name type="common">American alligator</name>
    <dbReference type="NCBI Taxonomy" id="8496"/>
    <lineage>
        <taxon>Eukaryota</taxon>
        <taxon>Metazoa</taxon>
        <taxon>Chordata</taxon>
        <taxon>Craniata</taxon>
        <taxon>Vertebrata</taxon>
        <taxon>Euteleostomi</taxon>
        <taxon>Archelosauria</taxon>
        <taxon>Archosauria</taxon>
        <taxon>Crocodylia</taxon>
        <taxon>Alligatoridae</taxon>
        <taxon>Alligatorinae</taxon>
        <taxon>Alligator</taxon>
    </lineage>
</organism>
<evidence type="ECO:0000256" key="1">
    <source>
        <dbReference type="PROSITE-ProRule" id="PRU10141"/>
    </source>
</evidence>
<dbReference type="GO" id="GO:0005524">
    <property type="term" value="F:ATP binding"/>
    <property type="evidence" value="ECO:0007669"/>
    <property type="project" value="UniProtKB-UniRule"/>
</dbReference>
<dbReference type="InterPro" id="IPR000719">
    <property type="entry name" value="Prot_kinase_dom"/>
</dbReference>
<dbReference type="PROSITE" id="PS00107">
    <property type="entry name" value="PROTEIN_KINASE_ATP"/>
    <property type="match status" value="1"/>
</dbReference>
<evidence type="ECO:0000313" key="4">
    <source>
        <dbReference type="EMBL" id="KYO34450.1"/>
    </source>
</evidence>
<dbReference type="Gene3D" id="3.30.200.20">
    <property type="entry name" value="Phosphorylase Kinase, domain 1"/>
    <property type="match status" value="1"/>
</dbReference>
<dbReference type="GO" id="GO:0004672">
    <property type="term" value="F:protein kinase activity"/>
    <property type="evidence" value="ECO:0007669"/>
    <property type="project" value="InterPro"/>
</dbReference>
<dbReference type="Pfam" id="PF00069">
    <property type="entry name" value="Pkinase"/>
    <property type="match status" value="1"/>
</dbReference>
<comment type="caution">
    <text evidence="4">The sequence shown here is derived from an EMBL/GenBank/DDBJ whole genome shotgun (WGS) entry which is preliminary data.</text>
</comment>
<keyword evidence="1" id="KW-0067">ATP-binding</keyword>
<dbReference type="InterPro" id="IPR011009">
    <property type="entry name" value="Kinase-like_dom_sf"/>
</dbReference>
<feature type="compositionally biased region" description="Gly residues" evidence="2">
    <location>
        <begin position="84"/>
        <end position="96"/>
    </location>
</feature>
<dbReference type="Proteomes" id="UP000050525">
    <property type="component" value="Unassembled WGS sequence"/>
</dbReference>
<sequence length="115" mass="12429">MRGAKGAEAAGGSTPYLSVMDQYGYQLGRVIGHGSYGVVYEAYFVKQKTKVAVKIISKKKASEDYLNKFLPREIQVHPFLHQGQGLGPARGQGPPGGRAELDPAPLTQCMGITHR</sequence>
<feature type="region of interest" description="Disordered" evidence="2">
    <location>
        <begin position="81"/>
        <end position="115"/>
    </location>
</feature>
<dbReference type="EMBL" id="AKHW03003442">
    <property type="protein sequence ID" value="KYO34450.1"/>
    <property type="molecule type" value="Genomic_DNA"/>
</dbReference>
<evidence type="ECO:0000259" key="3">
    <source>
        <dbReference type="PROSITE" id="PS50011"/>
    </source>
</evidence>
<feature type="binding site" evidence="1">
    <location>
        <position position="54"/>
    </location>
    <ligand>
        <name>ATP</name>
        <dbReference type="ChEBI" id="CHEBI:30616"/>
    </ligand>
</feature>
<accession>A0A151NCG4</accession>
<gene>
    <name evidence="4" type="ORF">Y1Q_0023530</name>
</gene>
<proteinExistence type="predicted"/>
<reference evidence="4 5" key="1">
    <citation type="journal article" date="2012" name="Genome Biol.">
        <title>Sequencing three crocodilian genomes to illuminate the evolution of archosaurs and amniotes.</title>
        <authorList>
            <person name="St John J.A."/>
            <person name="Braun E.L."/>
            <person name="Isberg S.R."/>
            <person name="Miles L.G."/>
            <person name="Chong A.Y."/>
            <person name="Gongora J."/>
            <person name="Dalzell P."/>
            <person name="Moran C."/>
            <person name="Bed'hom B."/>
            <person name="Abzhanov A."/>
            <person name="Burgess S.C."/>
            <person name="Cooksey A.M."/>
            <person name="Castoe T.A."/>
            <person name="Crawford N.G."/>
            <person name="Densmore L.D."/>
            <person name="Drew J.C."/>
            <person name="Edwards S.V."/>
            <person name="Faircloth B.C."/>
            <person name="Fujita M.K."/>
            <person name="Greenwold M.J."/>
            <person name="Hoffmann F.G."/>
            <person name="Howard J.M."/>
            <person name="Iguchi T."/>
            <person name="Janes D.E."/>
            <person name="Khan S.Y."/>
            <person name="Kohno S."/>
            <person name="de Koning A.J."/>
            <person name="Lance S.L."/>
            <person name="McCarthy F.M."/>
            <person name="McCormack J.E."/>
            <person name="Merchant M.E."/>
            <person name="Peterson D.G."/>
            <person name="Pollock D.D."/>
            <person name="Pourmand N."/>
            <person name="Raney B.J."/>
            <person name="Roessler K.A."/>
            <person name="Sanford J.R."/>
            <person name="Sawyer R.H."/>
            <person name="Schmidt C.J."/>
            <person name="Triplett E.W."/>
            <person name="Tuberville T.D."/>
            <person name="Venegas-Anaya M."/>
            <person name="Howard J.T."/>
            <person name="Jarvis E.D."/>
            <person name="Guillette L.J.Jr."/>
            <person name="Glenn T.C."/>
            <person name="Green R.E."/>
            <person name="Ray D.A."/>
        </authorList>
    </citation>
    <scope>NUCLEOTIDE SEQUENCE [LARGE SCALE GENOMIC DNA]</scope>
    <source>
        <strain evidence="4">KSC_2009_1</strain>
    </source>
</reference>
<dbReference type="SUPFAM" id="SSF56112">
    <property type="entry name" value="Protein kinase-like (PK-like)"/>
    <property type="match status" value="1"/>
</dbReference>
<feature type="domain" description="Protein kinase" evidence="3">
    <location>
        <begin position="25"/>
        <end position="115"/>
    </location>
</feature>
<dbReference type="STRING" id="8496.A0A151NCG4"/>
<dbReference type="AlphaFoldDB" id="A0A151NCG4"/>
<protein>
    <recommendedName>
        <fullName evidence="3">Protein kinase domain-containing protein</fullName>
    </recommendedName>
</protein>
<dbReference type="InterPro" id="IPR017441">
    <property type="entry name" value="Protein_kinase_ATP_BS"/>
</dbReference>